<name>F9DQ41_9BACL</name>
<proteinExistence type="predicted"/>
<reference evidence="2 3" key="1">
    <citation type="submission" date="2011-04" db="EMBL/GenBank/DDBJ databases">
        <authorList>
            <person name="Muzny D."/>
            <person name="Qin X."/>
            <person name="Deng J."/>
            <person name="Jiang H."/>
            <person name="Liu Y."/>
            <person name="Qu J."/>
            <person name="Song X.-Z."/>
            <person name="Zhang L."/>
            <person name="Thornton R."/>
            <person name="Coyle M."/>
            <person name="Francisco L."/>
            <person name="Jackson L."/>
            <person name="Javaid M."/>
            <person name="Korchina V."/>
            <person name="Kovar C."/>
            <person name="Mata R."/>
            <person name="Mathew T."/>
            <person name="Ngo R."/>
            <person name="Nguyen L."/>
            <person name="Nguyen N."/>
            <person name="Okwuonu G."/>
            <person name="Ongeri F."/>
            <person name="Pham C."/>
            <person name="Simmons D."/>
            <person name="Wilczek-Boney K."/>
            <person name="Hale W."/>
            <person name="Jakkamsetti A."/>
            <person name="Pham P."/>
            <person name="Ruth R."/>
            <person name="San Lucas F."/>
            <person name="Warren J."/>
            <person name="Zhang J."/>
            <person name="Zhao Z."/>
            <person name="Zhou C."/>
            <person name="Zhu D."/>
            <person name="Lee S."/>
            <person name="Bess C."/>
            <person name="Blankenburg K."/>
            <person name="Forbes L."/>
            <person name="Fu Q."/>
            <person name="Gubbala S."/>
            <person name="Hirani K."/>
            <person name="Jayaseelan J.C."/>
            <person name="Lara F."/>
            <person name="Munidasa M."/>
            <person name="Palculict T."/>
            <person name="Patil S."/>
            <person name="Pu L.-L."/>
            <person name="Saada N."/>
            <person name="Tang L."/>
            <person name="Weissenberger G."/>
            <person name="Zhu Y."/>
            <person name="Hemphill L."/>
            <person name="Shang Y."/>
            <person name="Youmans B."/>
            <person name="Ayvaz T."/>
            <person name="Ross M."/>
            <person name="Santibanez J."/>
            <person name="Aqrawi P."/>
            <person name="Gross S."/>
            <person name="Joshi V."/>
            <person name="Fowler G."/>
            <person name="Nazareth L."/>
            <person name="Reid J."/>
            <person name="Worley K."/>
            <person name="Petrosino J."/>
            <person name="Highlander S."/>
            <person name="Gibbs R."/>
        </authorList>
    </citation>
    <scope>NUCLEOTIDE SEQUENCE [LARGE SCALE GENOMIC DNA]</scope>
    <source>
        <strain evidence="2 3">2681</strain>
    </source>
</reference>
<comment type="caution">
    <text evidence="2">The sequence shown here is derived from an EMBL/GenBank/DDBJ whole genome shotgun (WGS) entry which is preliminary data.</text>
</comment>
<dbReference type="Pfam" id="PF10088">
    <property type="entry name" value="DUF2326"/>
    <property type="match status" value="1"/>
</dbReference>
<evidence type="ECO:0000259" key="1">
    <source>
        <dbReference type="Pfam" id="PF10088"/>
    </source>
</evidence>
<dbReference type="eggNOG" id="COG5293">
    <property type="taxonomic scope" value="Bacteria"/>
</dbReference>
<accession>F9DQ41</accession>
<dbReference type="EMBL" id="AFPZ01000020">
    <property type="protein sequence ID" value="EGQ27234.1"/>
    <property type="molecule type" value="Genomic_DNA"/>
</dbReference>
<dbReference type="Proteomes" id="UP000005316">
    <property type="component" value="Unassembled WGS sequence"/>
</dbReference>
<evidence type="ECO:0000313" key="3">
    <source>
        <dbReference type="Proteomes" id="UP000005316"/>
    </source>
</evidence>
<dbReference type="AlphaFoldDB" id="F9DQ41"/>
<organism evidence="2 3">
    <name type="scientific">Sporosarcina newyorkensis 2681</name>
    <dbReference type="NCBI Taxonomy" id="1027292"/>
    <lineage>
        <taxon>Bacteria</taxon>
        <taxon>Bacillati</taxon>
        <taxon>Bacillota</taxon>
        <taxon>Bacilli</taxon>
        <taxon>Bacillales</taxon>
        <taxon>Caryophanaceae</taxon>
        <taxon>Sporosarcina</taxon>
    </lineage>
</organism>
<dbReference type="HOGENOM" id="CLU_1502563_0_0_9"/>
<feature type="domain" description="DUF2326" evidence="1">
    <location>
        <begin position="45"/>
        <end position="177"/>
    </location>
</feature>
<gene>
    <name evidence="2" type="ORF">HMPREF9372_0921</name>
</gene>
<dbReference type="InterPro" id="IPR018760">
    <property type="entry name" value="DUF2326"/>
</dbReference>
<evidence type="ECO:0000313" key="2">
    <source>
        <dbReference type="EMBL" id="EGQ27234.1"/>
    </source>
</evidence>
<protein>
    <recommendedName>
        <fullName evidence="1">DUF2326 domain-containing protein</fullName>
    </recommendedName>
</protein>
<sequence length="179" mass="20413">MDEIANIKTELTTGKAKLIKKMRENQAVQEELIKHAILSINHTLEELYGTNHGTRFSVDVNEKSGLVVTLSKPDKKSRGINNMLIFSFDMMLIEMNKKLDRSLDFLFHDSHLFDGVDTTQTRTALLLAARKTKELNFQYITTVNSDIYSLFSNELDQYKLDLDLTDVEESGGLLGIRLQ</sequence>